<gene>
    <name evidence="2" type="ORF">NDU88_007174</name>
</gene>
<feature type="compositionally biased region" description="Acidic residues" evidence="1">
    <location>
        <begin position="128"/>
        <end position="143"/>
    </location>
</feature>
<proteinExistence type="predicted"/>
<organism evidence="2 3">
    <name type="scientific">Pleurodeles waltl</name>
    <name type="common">Iberian ribbed newt</name>
    <dbReference type="NCBI Taxonomy" id="8319"/>
    <lineage>
        <taxon>Eukaryota</taxon>
        <taxon>Metazoa</taxon>
        <taxon>Chordata</taxon>
        <taxon>Craniata</taxon>
        <taxon>Vertebrata</taxon>
        <taxon>Euteleostomi</taxon>
        <taxon>Amphibia</taxon>
        <taxon>Batrachia</taxon>
        <taxon>Caudata</taxon>
        <taxon>Salamandroidea</taxon>
        <taxon>Salamandridae</taxon>
        <taxon>Pleurodelinae</taxon>
        <taxon>Pleurodeles</taxon>
    </lineage>
</organism>
<evidence type="ECO:0000256" key="1">
    <source>
        <dbReference type="SAM" id="MobiDB-lite"/>
    </source>
</evidence>
<evidence type="ECO:0000313" key="2">
    <source>
        <dbReference type="EMBL" id="KAJ1140836.1"/>
    </source>
</evidence>
<name>A0AAV7QK11_PLEWA</name>
<feature type="region of interest" description="Disordered" evidence="1">
    <location>
        <begin position="124"/>
        <end position="159"/>
    </location>
</feature>
<dbReference type="EMBL" id="JANPWB010000010">
    <property type="protein sequence ID" value="KAJ1140836.1"/>
    <property type="molecule type" value="Genomic_DNA"/>
</dbReference>
<reference evidence="2" key="1">
    <citation type="journal article" date="2022" name="bioRxiv">
        <title>Sequencing and chromosome-scale assembly of the giantPleurodeles waltlgenome.</title>
        <authorList>
            <person name="Brown T."/>
            <person name="Elewa A."/>
            <person name="Iarovenko S."/>
            <person name="Subramanian E."/>
            <person name="Araus A.J."/>
            <person name="Petzold A."/>
            <person name="Susuki M."/>
            <person name="Suzuki K.-i.T."/>
            <person name="Hayashi T."/>
            <person name="Toyoda A."/>
            <person name="Oliveira C."/>
            <person name="Osipova E."/>
            <person name="Leigh N.D."/>
            <person name="Simon A."/>
            <person name="Yun M.H."/>
        </authorList>
    </citation>
    <scope>NUCLEOTIDE SEQUENCE</scope>
    <source>
        <strain evidence="2">20211129_DDA</strain>
        <tissue evidence="2">Liver</tissue>
    </source>
</reference>
<comment type="caution">
    <text evidence="2">The sequence shown here is derived from an EMBL/GenBank/DDBJ whole genome shotgun (WGS) entry which is preliminary data.</text>
</comment>
<dbReference type="AlphaFoldDB" id="A0AAV7QK11"/>
<dbReference type="Proteomes" id="UP001066276">
    <property type="component" value="Chromosome 6"/>
</dbReference>
<protein>
    <submittedName>
        <fullName evidence="2">Uncharacterized protein</fullName>
    </submittedName>
</protein>
<accession>A0AAV7QK11</accession>
<sequence length="159" mass="17203">MEGQPPFSEFSTSNDVGAFINEAVSKAVSASMSKMSKNLESSMQNMVFQSFLAQSAGDSRKRKNKDVVKQKDGALVGEVSSPLTEDDMPPRPPLKEGNIVNASGKRKSKVKNMVPAPKQVVITHISDTDEDIGDLDEDEEDSDAWGSLSQVSSPKKIKT</sequence>
<evidence type="ECO:0000313" key="3">
    <source>
        <dbReference type="Proteomes" id="UP001066276"/>
    </source>
</evidence>
<keyword evidence="3" id="KW-1185">Reference proteome</keyword>
<feature type="region of interest" description="Disordered" evidence="1">
    <location>
        <begin position="54"/>
        <end position="111"/>
    </location>
</feature>